<accession>A0ABN9VYV1</accession>
<dbReference type="InterPro" id="IPR036430">
    <property type="entry name" value="RNase_T2-like_sf"/>
</dbReference>
<dbReference type="Gene3D" id="3.90.730.10">
    <property type="entry name" value="Ribonuclease T2-like"/>
    <property type="match status" value="1"/>
</dbReference>
<dbReference type="SUPFAM" id="SSF55895">
    <property type="entry name" value="Ribonuclease Rh-like"/>
    <property type="match status" value="1"/>
</dbReference>
<evidence type="ECO:0000256" key="1">
    <source>
        <dbReference type="ARBA" id="ARBA00007469"/>
    </source>
</evidence>
<dbReference type="InterPro" id="IPR001568">
    <property type="entry name" value="RNase_T2-like"/>
</dbReference>
<dbReference type="Proteomes" id="UP001189429">
    <property type="component" value="Unassembled WGS sequence"/>
</dbReference>
<comment type="caution">
    <text evidence="4">The sequence shown here is derived from an EMBL/GenBank/DDBJ whole genome shotgun (WGS) entry which is preliminary data.</text>
</comment>
<evidence type="ECO:0000313" key="5">
    <source>
        <dbReference type="Proteomes" id="UP001189429"/>
    </source>
</evidence>
<evidence type="ECO:0000256" key="3">
    <source>
        <dbReference type="SAM" id="SignalP"/>
    </source>
</evidence>
<protein>
    <submittedName>
        <fullName evidence="4">Uncharacterized protein</fullName>
    </submittedName>
</protein>
<organism evidence="4 5">
    <name type="scientific">Prorocentrum cordatum</name>
    <dbReference type="NCBI Taxonomy" id="2364126"/>
    <lineage>
        <taxon>Eukaryota</taxon>
        <taxon>Sar</taxon>
        <taxon>Alveolata</taxon>
        <taxon>Dinophyceae</taxon>
        <taxon>Prorocentrales</taxon>
        <taxon>Prorocentraceae</taxon>
        <taxon>Prorocentrum</taxon>
    </lineage>
</organism>
<dbReference type="PANTHER" id="PTHR11240">
    <property type="entry name" value="RIBONUCLEASE T2"/>
    <property type="match status" value="1"/>
</dbReference>
<dbReference type="InterPro" id="IPR033130">
    <property type="entry name" value="RNase_T2_His_AS_2"/>
</dbReference>
<dbReference type="Pfam" id="PF00445">
    <property type="entry name" value="Ribonuclease_T2"/>
    <property type="match status" value="1"/>
</dbReference>
<dbReference type="PROSITE" id="PS00531">
    <property type="entry name" value="RNASE_T2_2"/>
    <property type="match status" value="1"/>
</dbReference>
<reference evidence="4" key="1">
    <citation type="submission" date="2023-10" db="EMBL/GenBank/DDBJ databases">
        <authorList>
            <person name="Chen Y."/>
            <person name="Shah S."/>
            <person name="Dougan E. K."/>
            <person name="Thang M."/>
            <person name="Chan C."/>
        </authorList>
    </citation>
    <scope>NUCLEOTIDE SEQUENCE [LARGE SCALE GENOMIC DNA]</scope>
</reference>
<feature type="chain" id="PRO_5046216743" evidence="3">
    <location>
        <begin position="32"/>
        <end position="330"/>
    </location>
</feature>
<dbReference type="PANTHER" id="PTHR11240:SF22">
    <property type="entry name" value="RIBONUCLEASE T2"/>
    <property type="match status" value="1"/>
</dbReference>
<keyword evidence="5" id="KW-1185">Reference proteome</keyword>
<evidence type="ECO:0000313" key="4">
    <source>
        <dbReference type="EMBL" id="CAK0878850.1"/>
    </source>
</evidence>
<feature type="signal peptide" evidence="3">
    <location>
        <begin position="1"/>
        <end position="31"/>
    </location>
</feature>
<dbReference type="PROSITE" id="PS00530">
    <property type="entry name" value="RNASE_T2_1"/>
    <property type="match status" value="1"/>
</dbReference>
<dbReference type="EMBL" id="CAUYUJ010017892">
    <property type="protein sequence ID" value="CAK0878850.1"/>
    <property type="molecule type" value="Genomic_DNA"/>
</dbReference>
<dbReference type="InterPro" id="IPR018188">
    <property type="entry name" value="RNase_T2_His_AS_1"/>
</dbReference>
<gene>
    <name evidence="4" type="ORF">PCOR1329_LOCUS62470</name>
</gene>
<comment type="similarity">
    <text evidence="1 2">Belongs to the RNase T2 family.</text>
</comment>
<proteinExistence type="inferred from homology"/>
<sequence length="330" mass="35926">MPSECALHSLIRATFIGVLACVSLVLHGCGGSDVSHPLVCSRVEGCNGADSGHFQRWVFAFMWQPTWSFDECLDGSTPLAPWLKNDTFAVTHLSLHGLWPEYYPQGRNGSLWPQYCVGPAGDFHNCNPPKAADCQVSASTVAQFNTTDLWQSSGMEYAWGTLAAHQWSKHGSCTGWNESHFFQVTYDTYDRLRRTSGAKAIEAAAGTDVPRSSMQKGFGKSAALVCDDDCQLSEVWIMLEADPETHLPLGEVPYGDSAPKSCMPCKDIKVPGLRACPPPATSCKPFSMGPPCESDAECKHFAGCKRCAFTSKHCTDVEEDYDPGSSSTFL</sequence>
<evidence type="ECO:0000256" key="2">
    <source>
        <dbReference type="RuleBase" id="RU004328"/>
    </source>
</evidence>
<name>A0ABN9VYV1_9DINO</name>
<keyword evidence="3" id="KW-0732">Signal</keyword>